<dbReference type="Pfam" id="PF13511">
    <property type="entry name" value="DUF4124"/>
    <property type="match status" value="1"/>
</dbReference>
<dbReference type="Gene3D" id="2.70.70.10">
    <property type="entry name" value="Glucose Permease (Domain IIA)"/>
    <property type="match status" value="1"/>
</dbReference>
<proteinExistence type="predicted"/>
<dbReference type="Proteomes" id="UP000269708">
    <property type="component" value="Unassembled WGS sequence"/>
</dbReference>
<accession>A0A3N4W4G9</accession>
<dbReference type="InterPro" id="IPR050570">
    <property type="entry name" value="Cell_wall_metabolism_enzyme"/>
</dbReference>
<dbReference type="SUPFAM" id="SSF51261">
    <property type="entry name" value="Duplicated hybrid motif"/>
    <property type="match status" value="1"/>
</dbReference>
<protein>
    <submittedName>
        <fullName evidence="4">Uncharacterized protein DUF4124</fullName>
    </submittedName>
</protein>
<dbReference type="RefSeq" id="WP_123768562.1">
    <property type="nucleotide sequence ID" value="NZ_RKQN01000001.1"/>
</dbReference>
<evidence type="ECO:0000313" key="4">
    <source>
        <dbReference type="EMBL" id="RPE80970.1"/>
    </source>
</evidence>
<sequence>MRARTFAWTLGAALATAASAAGAAKVYRWTDRNGVTHYGDHVPDAPPAAVQAIPVQAEPGAIARLRLEQDGERYLAWADNRLAGPVEVELGFARSHNFASRPSLPARATVPARGSALVAVLGLADPDSGGDFELALTGTPGDPAARARDVEYLLPLRQADFRIDQGYGGHFSHADPQNRYAVDFAAAVGTPVLAAREGTVMQVESDFDQAGLNRERYGGRANFVRILHDDGSMALYAHLNADNGVLVRVGQRVRAGQQIGLSGNTGFSTGPHLHFAVQVNRGMRLESVPFRMAGPRGPLRIAGGR</sequence>
<dbReference type="EMBL" id="RKQN01000001">
    <property type="protein sequence ID" value="RPE80970.1"/>
    <property type="molecule type" value="Genomic_DNA"/>
</dbReference>
<dbReference type="PANTHER" id="PTHR21666:SF294">
    <property type="entry name" value="PEPTIDASE M23"/>
    <property type="match status" value="1"/>
</dbReference>
<dbReference type="InterPro" id="IPR016047">
    <property type="entry name" value="M23ase_b-sheet_dom"/>
</dbReference>
<evidence type="ECO:0000313" key="5">
    <source>
        <dbReference type="Proteomes" id="UP000269708"/>
    </source>
</evidence>
<dbReference type="CDD" id="cd12797">
    <property type="entry name" value="M23_peptidase"/>
    <property type="match status" value="1"/>
</dbReference>
<gene>
    <name evidence="4" type="ORF">EDC50_0137</name>
</gene>
<keyword evidence="1" id="KW-0732">Signal</keyword>
<dbReference type="Pfam" id="PF01551">
    <property type="entry name" value="Peptidase_M23"/>
    <property type="match status" value="1"/>
</dbReference>
<feature type="domain" description="DUF4124" evidence="3">
    <location>
        <begin position="13"/>
        <end position="60"/>
    </location>
</feature>
<dbReference type="InterPro" id="IPR011055">
    <property type="entry name" value="Dup_hybrid_motif"/>
</dbReference>
<evidence type="ECO:0000256" key="1">
    <source>
        <dbReference type="SAM" id="SignalP"/>
    </source>
</evidence>
<dbReference type="InterPro" id="IPR025392">
    <property type="entry name" value="DUF4124"/>
</dbReference>
<organism evidence="4 5">
    <name type="scientific">Vulcaniibacterium tengchongense</name>
    <dbReference type="NCBI Taxonomy" id="1273429"/>
    <lineage>
        <taxon>Bacteria</taxon>
        <taxon>Pseudomonadati</taxon>
        <taxon>Pseudomonadota</taxon>
        <taxon>Gammaproteobacteria</taxon>
        <taxon>Lysobacterales</taxon>
        <taxon>Lysobacteraceae</taxon>
        <taxon>Vulcaniibacterium</taxon>
    </lineage>
</organism>
<dbReference type="GO" id="GO:0004222">
    <property type="term" value="F:metalloendopeptidase activity"/>
    <property type="evidence" value="ECO:0007669"/>
    <property type="project" value="TreeGrafter"/>
</dbReference>
<keyword evidence="5" id="KW-1185">Reference proteome</keyword>
<reference evidence="4 5" key="1">
    <citation type="submission" date="2018-11" db="EMBL/GenBank/DDBJ databases">
        <title>Genomic Encyclopedia of Type Strains, Phase IV (KMG-IV): sequencing the most valuable type-strain genomes for metagenomic binning, comparative biology and taxonomic classification.</title>
        <authorList>
            <person name="Goeker M."/>
        </authorList>
    </citation>
    <scope>NUCLEOTIDE SEQUENCE [LARGE SCALE GENOMIC DNA]</scope>
    <source>
        <strain evidence="4 5">DSM 25623</strain>
    </source>
</reference>
<dbReference type="AlphaFoldDB" id="A0A3N4W4G9"/>
<comment type="caution">
    <text evidence="4">The sequence shown here is derived from an EMBL/GenBank/DDBJ whole genome shotgun (WGS) entry which is preliminary data.</text>
</comment>
<dbReference type="PANTHER" id="PTHR21666">
    <property type="entry name" value="PEPTIDASE-RELATED"/>
    <property type="match status" value="1"/>
</dbReference>
<feature type="chain" id="PRO_5018213157" evidence="1">
    <location>
        <begin position="24"/>
        <end position="305"/>
    </location>
</feature>
<evidence type="ECO:0000259" key="3">
    <source>
        <dbReference type="Pfam" id="PF13511"/>
    </source>
</evidence>
<feature type="signal peptide" evidence="1">
    <location>
        <begin position="1"/>
        <end position="23"/>
    </location>
</feature>
<dbReference type="OrthoDB" id="9809488at2"/>
<feature type="domain" description="M23ase beta-sheet core" evidence="2">
    <location>
        <begin position="179"/>
        <end position="280"/>
    </location>
</feature>
<name>A0A3N4W4G9_9GAMM</name>
<evidence type="ECO:0000259" key="2">
    <source>
        <dbReference type="Pfam" id="PF01551"/>
    </source>
</evidence>